<name>A0A916J9H9_9BACT</name>
<dbReference type="Pfam" id="PF07980">
    <property type="entry name" value="SusD_RagB"/>
    <property type="match status" value="1"/>
</dbReference>
<dbReference type="RefSeq" id="WP_215238432.1">
    <property type="nucleotide sequence ID" value="NZ_CAJRAF010000002.1"/>
</dbReference>
<comment type="similarity">
    <text evidence="2">Belongs to the SusD family.</text>
</comment>
<dbReference type="InterPro" id="IPR012944">
    <property type="entry name" value="SusD_RagB_dom"/>
</dbReference>
<dbReference type="Gene3D" id="1.25.40.390">
    <property type="match status" value="1"/>
</dbReference>
<dbReference type="AlphaFoldDB" id="A0A916J9H9"/>
<keyword evidence="5" id="KW-0998">Cell outer membrane</keyword>
<evidence type="ECO:0000256" key="2">
    <source>
        <dbReference type="ARBA" id="ARBA00006275"/>
    </source>
</evidence>
<accession>A0A916J9H9</accession>
<reference evidence="8" key="1">
    <citation type="submission" date="2021-04" db="EMBL/GenBank/DDBJ databases">
        <authorList>
            <person name="Rodrigo-Torres L."/>
            <person name="Arahal R. D."/>
            <person name="Lucena T."/>
        </authorList>
    </citation>
    <scope>NUCLEOTIDE SEQUENCE</scope>
    <source>
        <strain evidence="8">CECT 9275</strain>
    </source>
</reference>
<evidence type="ECO:0000256" key="4">
    <source>
        <dbReference type="ARBA" id="ARBA00023136"/>
    </source>
</evidence>
<dbReference type="Pfam" id="PF14322">
    <property type="entry name" value="SusD-like_3"/>
    <property type="match status" value="1"/>
</dbReference>
<dbReference type="PROSITE" id="PS51257">
    <property type="entry name" value="PROKAR_LIPOPROTEIN"/>
    <property type="match status" value="1"/>
</dbReference>
<organism evidence="8 9">
    <name type="scientific">Dyadobacter helix</name>
    <dbReference type="NCBI Taxonomy" id="2822344"/>
    <lineage>
        <taxon>Bacteria</taxon>
        <taxon>Pseudomonadati</taxon>
        <taxon>Bacteroidota</taxon>
        <taxon>Cytophagia</taxon>
        <taxon>Cytophagales</taxon>
        <taxon>Spirosomataceae</taxon>
        <taxon>Dyadobacter</taxon>
    </lineage>
</organism>
<evidence type="ECO:0000313" key="8">
    <source>
        <dbReference type="EMBL" id="CAG4997227.1"/>
    </source>
</evidence>
<protein>
    <recommendedName>
        <fullName evidence="10">RagB/SusD family nutrient uptake outer membrane protein</fullName>
    </recommendedName>
</protein>
<dbReference type="EMBL" id="CAJRAF010000002">
    <property type="protein sequence ID" value="CAG4997227.1"/>
    <property type="molecule type" value="Genomic_DNA"/>
</dbReference>
<dbReference type="InterPro" id="IPR033985">
    <property type="entry name" value="SusD-like_N"/>
</dbReference>
<comment type="subcellular location">
    <subcellularLocation>
        <location evidence="1">Cell outer membrane</location>
    </subcellularLocation>
</comment>
<evidence type="ECO:0000259" key="6">
    <source>
        <dbReference type="Pfam" id="PF07980"/>
    </source>
</evidence>
<evidence type="ECO:0000256" key="5">
    <source>
        <dbReference type="ARBA" id="ARBA00023237"/>
    </source>
</evidence>
<comment type="caution">
    <text evidence="8">The sequence shown here is derived from an EMBL/GenBank/DDBJ whole genome shotgun (WGS) entry which is preliminary data.</text>
</comment>
<evidence type="ECO:0000256" key="1">
    <source>
        <dbReference type="ARBA" id="ARBA00004442"/>
    </source>
</evidence>
<dbReference type="Proteomes" id="UP000680038">
    <property type="component" value="Unassembled WGS sequence"/>
</dbReference>
<feature type="domain" description="RagB/SusD" evidence="6">
    <location>
        <begin position="308"/>
        <end position="474"/>
    </location>
</feature>
<dbReference type="GO" id="GO:0009279">
    <property type="term" value="C:cell outer membrane"/>
    <property type="evidence" value="ECO:0007669"/>
    <property type="project" value="UniProtKB-SubCell"/>
</dbReference>
<evidence type="ECO:0008006" key="10">
    <source>
        <dbReference type="Google" id="ProtNLM"/>
    </source>
</evidence>
<gene>
    <name evidence="8" type="ORF">DYBT9275_01718</name>
</gene>
<keyword evidence="3" id="KW-0732">Signal</keyword>
<dbReference type="InterPro" id="IPR011990">
    <property type="entry name" value="TPR-like_helical_dom_sf"/>
</dbReference>
<evidence type="ECO:0000259" key="7">
    <source>
        <dbReference type="Pfam" id="PF14322"/>
    </source>
</evidence>
<keyword evidence="9" id="KW-1185">Reference proteome</keyword>
<dbReference type="SUPFAM" id="SSF48452">
    <property type="entry name" value="TPR-like"/>
    <property type="match status" value="1"/>
</dbReference>
<sequence length="524" mass="59632">MKIYHKILKACCIFLLTFGMSSCEKYFELERPFQFPWQNAKELELAVREGYLHLSNDPWFNPMGSLSMVQFGQSDIVRLLPEAIQGNNYATQYYNRTYASAPSDKEVAETFKFLYYIITNNNAALQLLNDAERDGKDPFEGMVNADRELVKRYKGELYFMRGVAYWYLARLYAPPFDPKGANDSRHFVLRTDYVKTAEGLKEPYLGTVAEVWGLIQSDLEKAKELLPESYVTTETQPKGRANKFAASGMLARVYFITGQHAKSKAECDFILGSSMYDLSEDPIVAFNRTGAQSAKEVIWETAYVSPSTRFDRTPGIYGKNLYNNNNRGGDYSTYTMGYAALKEIGWMTDGLKGNYAEIPDAKKDKRYTQLYRRYEEYGAVGGDPNATCKVARPEVWVDKYFRSSSGRHSNRPMIRLAEIYLTRAILRFNTGDTQGAAQDLNVVRKRAGLGDITASDITASDIHNERTKELASEHGDRTHYLIGLRMPLGIGDRDPARFSPVAPPYSAYYWSVPIIEQQQNQSYK</sequence>
<feature type="domain" description="SusD-like N-terminal" evidence="7">
    <location>
        <begin position="83"/>
        <end position="254"/>
    </location>
</feature>
<evidence type="ECO:0000256" key="3">
    <source>
        <dbReference type="ARBA" id="ARBA00022729"/>
    </source>
</evidence>
<keyword evidence="4" id="KW-0472">Membrane</keyword>
<evidence type="ECO:0000313" key="9">
    <source>
        <dbReference type="Proteomes" id="UP000680038"/>
    </source>
</evidence>
<proteinExistence type="inferred from homology"/>